<accession>A0AA90Z566</accession>
<sequence>MYIAQGKIILEVSIEENTLEDLLNVTRSLNNYNLKIYDINLQTESGEFYKLKVDDINIKWDSISR</sequence>
<evidence type="ECO:0000313" key="2">
    <source>
        <dbReference type="Proteomes" id="UP001178888"/>
    </source>
</evidence>
<name>A0AA90Z566_9BACI</name>
<evidence type="ECO:0000313" key="1">
    <source>
        <dbReference type="EMBL" id="MDQ6600742.1"/>
    </source>
</evidence>
<protein>
    <submittedName>
        <fullName evidence="1">Uncharacterized protein</fullName>
    </submittedName>
</protein>
<dbReference type="EMBL" id="JAVGVR010000002">
    <property type="protein sequence ID" value="MDQ6600742.1"/>
    <property type="molecule type" value="Genomic_DNA"/>
</dbReference>
<organism evidence="1 2">
    <name type="scientific">Bacillus salipaludis</name>
    <dbReference type="NCBI Taxonomy" id="2547811"/>
    <lineage>
        <taxon>Bacteria</taxon>
        <taxon>Bacillati</taxon>
        <taxon>Bacillota</taxon>
        <taxon>Bacilli</taxon>
        <taxon>Bacillales</taxon>
        <taxon>Bacillaceae</taxon>
        <taxon>Bacillus</taxon>
    </lineage>
</organism>
<proteinExistence type="predicted"/>
<reference evidence="1" key="1">
    <citation type="submission" date="2023-08" db="EMBL/GenBank/DDBJ databases">
        <title>Nitrogen cycling bacteria in agricultural field soils.</title>
        <authorList>
            <person name="Jang J."/>
        </authorList>
    </citation>
    <scope>NUCLEOTIDE SEQUENCE</scope>
    <source>
        <strain evidence="1">PS3-36</strain>
    </source>
</reference>
<gene>
    <name evidence="1" type="ORF">RCG21_31445</name>
</gene>
<dbReference type="Proteomes" id="UP001178888">
    <property type="component" value="Unassembled WGS sequence"/>
</dbReference>
<dbReference type="AlphaFoldDB" id="A0AA90Z566"/>
<comment type="caution">
    <text evidence="1">The sequence shown here is derived from an EMBL/GenBank/DDBJ whole genome shotgun (WGS) entry which is preliminary data.</text>
</comment>
<dbReference type="RefSeq" id="WP_308914392.1">
    <property type="nucleotide sequence ID" value="NZ_JAVGVR010000002.1"/>
</dbReference>
<keyword evidence="2" id="KW-1185">Reference proteome</keyword>